<dbReference type="NCBIfam" id="TIGR00813">
    <property type="entry name" value="sss"/>
    <property type="match status" value="1"/>
</dbReference>
<feature type="transmembrane region" description="Helical" evidence="9">
    <location>
        <begin position="497"/>
        <end position="519"/>
    </location>
</feature>
<dbReference type="CDD" id="cd11476">
    <property type="entry name" value="SLC5sbd_DUR3"/>
    <property type="match status" value="1"/>
</dbReference>
<evidence type="ECO:0000256" key="6">
    <source>
        <dbReference type="ARBA" id="ARBA00023136"/>
    </source>
</evidence>
<keyword evidence="11" id="KW-1185">Reference proteome</keyword>
<dbReference type="FunFam" id="1.20.1730.10:FF:000006">
    <property type="entry name" value="Urea active transporter"/>
    <property type="match status" value="1"/>
</dbReference>
<dbReference type="PANTHER" id="PTHR46154:SF2">
    <property type="entry name" value="SOLUTE SYMPORTER FAMILY TRANSPORTER (AFU_ORTHOLOGUE AFUA_6G03200)"/>
    <property type="match status" value="1"/>
</dbReference>
<sequence length="675" mass="73112">MADSAAAILPVGAGYGVVVGIGFFFAFLMMGISWIQNRYTAYSTKQSEEFNTASRSVKPGLIASGIVSAWTWAATLLQSSNVAYNYGVAGPFWYAAGATVQILLFSILACKVKQNAPRYHTYLEIINARYGRAAHLVFMVFAFITNILVGSQLLLGGSAVVTALTGMNVYAAIFLILVGFCAYVILGGLRATFLCDYSHTLILMIIILYFMFNTYATKPVIGSPSAMYSLLQKAAVQRPITGNQDGSYVTLKSNFGLIFGVIQFCSGSGTVFLDQAYWQRAIASQPSTAVKTYILGGIAWFAIPFGFSTTLGLAAAALTDHPSFPTYPNVPTASEISSGLAAPYAAIALLGKNGAAALLVVLFMAVTSCASVELIAVSSLLTFDVYKAYVQPKATPQQLIFMSHIMICVFGVMMVVFACIWNVATIDLGWLFLVMGILIGGAVFPTAFAIVWKKQSRAGAISGRIAGLAAGLIAWVTSAYHYYGEVTVATTGMEDKTLVGCLASIMTGLIVTVTISQIGPDDFDWEITRAINAIPVTQGVSHDDDSVDMPESIKDRLSDAEKPSNHAEPHPATQQEDSPNSLHRAFKLACISSFLLTFVLDLLPMPMFFTHYIFSRGFFTAWVIISFIWVFVSSAISCFLPVWETRTFWEELYRRRQEEGGSRWEGNSGAGEHLV</sequence>
<feature type="transmembrane region" description="Helical" evidence="9">
    <location>
        <begin position="193"/>
        <end position="212"/>
    </location>
</feature>
<organism evidence="10 11">
    <name type="scientific">Bimuria novae-zelandiae CBS 107.79</name>
    <dbReference type="NCBI Taxonomy" id="1447943"/>
    <lineage>
        <taxon>Eukaryota</taxon>
        <taxon>Fungi</taxon>
        <taxon>Dikarya</taxon>
        <taxon>Ascomycota</taxon>
        <taxon>Pezizomycotina</taxon>
        <taxon>Dothideomycetes</taxon>
        <taxon>Pleosporomycetidae</taxon>
        <taxon>Pleosporales</taxon>
        <taxon>Massarineae</taxon>
        <taxon>Didymosphaeriaceae</taxon>
        <taxon>Bimuria</taxon>
    </lineage>
</organism>
<evidence type="ECO:0000256" key="3">
    <source>
        <dbReference type="ARBA" id="ARBA00022448"/>
    </source>
</evidence>
<feature type="transmembrane region" description="Helical" evidence="9">
    <location>
        <begin position="167"/>
        <end position="186"/>
    </location>
</feature>
<dbReference type="Proteomes" id="UP000800036">
    <property type="component" value="Unassembled WGS sequence"/>
</dbReference>
<feature type="region of interest" description="Disordered" evidence="8">
    <location>
        <begin position="558"/>
        <end position="580"/>
    </location>
</feature>
<feature type="transmembrane region" description="Helical" evidence="9">
    <location>
        <begin position="133"/>
        <end position="155"/>
    </location>
</feature>
<comment type="similarity">
    <text evidence="2 7">Belongs to the sodium:solute symporter (SSF) (TC 2.A.21) family.</text>
</comment>
<keyword evidence="3" id="KW-0813">Transport</keyword>
<dbReference type="GO" id="GO:0015606">
    <property type="term" value="F:spermidine transmembrane transporter activity"/>
    <property type="evidence" value="ECO:0007669"/>
    <property type="project" value="UniProtKB-ARBA"/>
</dbReference>
<evidence type="ECO:0000313" key="11">
    <source>
        <dbReference type="Proteomes" id="UP000800036"/>
    </source>
</evidence>
<dbReference type="AlphaFoldDB" id="A0A6A5VF64"/>
<dbReference type="PANTHER" id="PTHR46154">
    <property type="match status" value="1"/>
</dbReference>
<feature type="transmembrane region" description="Helical" evidence="9">
    <location>
        <begin position="430"/>
        <end position="452"/>
    </location>
</feature>
<dbReference type="PROSITE" id="PS50283">
    <property type="entry name" value="NA_SOLUT_SYMP_3"/>
    <property type="match status" value="1"/>
</dbReference>
<evidence type="ECO:0000256" key="7">
    <source>
        <dbReference type="RuleBase" id="RU362091"/>
    </source>
</evidence>
<feature type="transmembrane region" description="Helical" evidence="9">
    <location>
        <begin position="255"/>
        <end position="273"/>
    </location>
</feature>
<feature type="transmembrane region" description="Helical" evidence="9">
    <location>
        <begin position="93"/>
        <end position="112"/>
    </location>
</feature>
<reference evidence="10" key="1">
    <citation type="journal article" date="2020" name="Stud. Mycol.">
        <title>101 Dothideomycetes genomes: a test case for predicting lifestyles and emergence of pathogens.</title>
        <authorList>
            <person name="Haridas S."/>
            <person name="Albert R."/>
            <person name="Binder M."/>
            <person name="Bloem J."/>
            <person name="Labutti K."/>
            <person name="Salamov A."/>
            <person name="Andreopoulos B."/>
            <person name="Baker S."/>
            <person name="Barry K."/>
            <person name="Bills G."/>
            <person name="Bluhm B."/>
            <person name="Cannon C."/>
            <person name="Castanera R."/>
            <person name="Culley D."/>
            <person name="Daum C."/>
            <person name="Ezra D."/>
            <person name="Gonzalez J."/>
            <person name="Henrissat B."/>
            <person name="Kuo A."/>
            <person name="Liang C."/>
            <person name="Lipzen A."/>
            <person name="Lutzoni F."/>
            <person name="Magnuson J."/>
            <person name="Mondo S."/>
            <person name="Nolan M."/>
            <person name="Ohm R."/>
            <person name="Pangilinan J."/>
            <person name="Park H.-J."/>
            <person name="Ramirez L."/>
            <person name="Alfaro M."/>
            <person name="Sun H."/>
            <person name="Tritt A."/>
            <person name="Yoshinaga Y."/>
            <person name="Zwiers L.-H."/>
            <person name="Turgeon B."/>
            <person name="Goodwin S."/>
            <person name="Spatafora J."/>
            <person name="Crous P."/>
            <person name="Grigoriev I."/>
        </authorList>
    </citation>
    <scope>NUCLEOTIDE SEQUENCE</scope>
    <source>
        <strain evidence="10">CBS 107.79</strain>
    </source>
</reference>
<feature type="transmembrane region" description="Helical" evidence="9">
    <location>
        <begin position="12"/>
        <end position="35"/>
    </location>
</feature>
<feature type="transmembrane region" description="Helical" evidence="9">
    <location>
        <begin position="399"/>
        <end position="424"/>
    </location>
</feature>
<feature type="compositionally biased region" description="Basic and acidic residues" evidence="8">
    <location>
        <begin position="558"/>
        <end position="569"/>
    </location>
</feature>
<accession>A0A6A5VF64</accession>
<keyword evidence="4 9" id="KW-0812">Transmembrane</keyword>
<evidence type="ECO:0000256" key="9">
    <source>
        <dbReference type="SAM" id="Phobius"/>
    </source>
</evidence>
<feature type="transmembrane region" description="Helical" evidence="9">
    <location>
        <begin position="588"/>
        <end position="613"/>
    </location>
</feature>
<evidence type="ECO:0000256" key="5">
    <source>
        <dbReference type="ARBA" id="ARBA00022989"/>
    </source>
</evidence>
<feature type="transmembrane region" description="Helical" evidence="9">
    <location>
        <begin position="355"/>
        <end position="378"/>
    </location>
</feature>
<name>A0A6A5VF64_9PLEO</name>
<dbReference type="EMBL" id="ML976691">
    <property type="protein sequence ID" value="KAF1971887.1"/>
    <property type="molecule type" value="Genomic_DNA"/>
</dbReference>
<dbReference type="InterPro" id="IPR038377">
    <property type="entry name" value="Na/Glc_symporter_sf"/>
</dbReference>
<feature type="transmembrane region" description="Helical" evidence="9">
    <location>
        <begin position="56"/>
        <end position="73"/>
    </location>
</feature>
<feature type="transmembrane region" description="Helical" evidence="9">
    <location>
        <begin position="464"/>
        <end position="482"/>
    </location>
</feature>
<feature type="transmembrane region" description="Helical" evidence="9">
    <location>
        <begin position="293"/>
        <end position="318"/>
    </location>
</feature>
<evidence type="ECO:0000256" key="8">
    <source>
        <dbReference type="SAM" id="MobiDB-lite"/>
    </source>
</evidence>
<dbReference type="Pfam" id="PF00474">
    <property type="entry name" value="SSF"/>
    <property type="match status" value="1"/>
</dbReference>
<evidence type="ECO:0000256" key="1">
    <source>
        <dbReference type="ARBA" id="ARBA00004141"/>
    </source>
</evidence>
<keyword evidence="5 9" id="KW-1133">Transmembrane helix</keyword>
<dbReference type="InterPro" id="IPR001734">
    <property type="entry name" value="Na/solute_symporter"/>
</dbReference>
<feature type="transmembrane region" description="Helical" evidence="9">
    <location>
        <begin position="619"/>
        <end position="643"/>
    </location>
</feature>
<dbReference type="GO" id="GO:0005886">
    <property type="term" value="C:plasma membrane"/>
    <property type="evidence" value="ECO:0007669"/>
    <property type="project" value="TreeGrafter"/>
</dbReference>
<dbReference type="GO" id="GO:0015204">
    <property type="term" value="F:urea transmembrane transporter activity"/>
    <property type="evidence" value="ECO:0007669"/>
    <property type="project" value="InterPro"/>
</dbReference>
<protein>
    <submittedName>
        <fullName evidence="10">Solute symporter family transporter</fullName>
    </submittedName>
</protein>
<evidence type="ECO:0000256" key="2">
    <source>
        <dbReference type="ARBA" id="ARBA00006434"/>
    </source>
</evidence>
<comment type="subcellular location">
    <subcellularLocation>
        <location evidence="1">Membrane</location>
        <topology evidence="1">Multi-pass membrane protein</topology>
    </subcellularLocation>
</comment>
<dbReference type="OrthoDB" id="6132759at2759"/>
<evidence type="ECO:0000256" key="4">
    <source>
        <dbReference type="ARBA" id="ARBA00022692"/>
    </source>
</evidence>
<dbReference type="Gene3D" id="1.20.1730.10">
    <property type="entry name" value="Sodium/glucose cotransporter"/>
    <property type="match status" value="1"/>
</dbReference>
<keyword evidence="6 9" id="KW-0472">Membrane</keyword>
<proteinExistence type="inferred from homology"/>
<evidence type="ECO:0000313" key="10">
    <source>
        <dbReference type="EMBL" id="KAF1971887.1"/>
    </source>
</evidence>
<dbReference type="InterPro" id="IPR031155">
    <property type="entry name" value="DUR"/>
</dbReference>
<gene>
    <name evidence="10" type="ORF">BU23DRAFT_581389</name>
</gene>